<comment type="caution">
    <text evidence="3">The sequence shown here is derived from an EMBL/GenBank/DDBJ whole genome shotgun (WGS) entry which is preliminary data.</text>
</comment>
<proteinExistence type="predicted"/>
<evidence type="ECO:0008006" key="5">
    <source>
        <dbReference type="Google" id="ProtNLM"/>
    </source>
</evidence>
<evidence type="ECO:0000256" key="2">
    <source>
        <dbReference type="SAM" id="SignalP"/>
    </source>
</evidence>
<feature type="region of interest" description="Disordered" evidence="1">
    <location>
        <begin position="83"/>
        <end position="112"/>
    </location>
</feature>
<protein>
    <recommendedName>
        <fullName evidence="5">Secreted protein</fullName>
    </recommendedName>
</protein>
<evidence type="ECO:0000313" key="3">
    <source>
        <dbReference type="EMBL" id="GAA2445785.1"/>
    </source>
</evidence>
<dbReference type="EMBL" id="BAAARW010000030">
    <property type="protein sequence ID" value="GAA2445785.1"/>
    <property type="molecule type" value="Genomic_DNA"/>
</dbReference>
<gene>
    <name evidence="3" type="ORF">GCM10010191_73410</name>
</gene>
<reference evidence="3 4" key="1">
    <citation type="journal article" date="2019" name="Int. J. Syst. Evol. Microbiol.">
        <title>The Global Catalogue of Microorganisms (GCM) 10K type strain sequencing project: providing services to taxonomists for standard genome sequencing and annotation.</title>
        <authorList>
            <consortium name="The Broad Institute Genomics Platform"/>
            <consortium name="The Broad Institute Genome Sequencing Center for Infectious Disease"/>
            <person name="Wu L."/>
            <person name="Ma J."/>
        </authorList>
    </citation>
    <scope>NUCLEOTIDE SEQUENCE [LARGE SCALE GENOMIC DNA]</scope>
    <source>
        <strain evidence="3 4">JCM 3325</strain>
    </source>
</reference>
<feature type="chain" id="PRO_5047517524" description="Secreted protein" evidence="2">
    <location>
        <begin position="30"/>
        <end position="112"/>
    </location>
</feature>
<evidence type="ECO:0000313" key="4">
    <source>
        <dbReference type="Proteomes" id="UP001501231"/>
    </source>
</evidence>
<keyword evidence="2" id="KW-0732">Signal</keyword>
<name>A0ABN3K0D7_9ACTN</name>
<accession>A0ABN3K0D7</accession>
<feature type="compositionally biased region" description="Basic and acidic residues" evidence="1">
    <location>
        <begin position="100"/>
        <end position="112"/>
    </location>
</feature>
<organism evidence="3 4">
    <name type="scientific">Actinomadura vinacea</name>
    <dbReference type="NCBI Taxonomy" id="115336"/>
    <lineage>
        <taxon>Bacteria</taxon>
        <taxon>Bacillati</taxon>
        <taxon>Actinomycetota</taxon>
        <taxon>Actinomycetes</taxon>
        <taxon>Streptosporangiales</taxon>
        <taxon>Thermomonosporaceae</taxon>
        <taxon>Actinomadura</taxon>
    </lineage>
</organism>
<dbReference type="RefSeq" id="WP_344595370.1">
    <property type="nucleotide sequence ID" value="NZ_BAAARW010000030.1"/>
</dbReference>
<evidence type="ECO:0000256" key="1">
    <source>
        <dbReference type="SAM" id="MobiDB-lite"/>
    </source>
</evidence>
<sequence>MMFRRFAAASALTMAVGGVLLGAGSAAMAEAAVAHPKGGEHDTIDANKKHDNDKFENDNAQVCFVVFAPVNVDSKVEHSPVDIKNHCDQKVDQDNEGDENQLKEHGKERGKK</sequence>
<dbReference type="Proteomes" id="UP001501231">
    <property type="component" value="Unassembled WGS sequence"/>
</dbReference>
<feature type="signal peptide" evidence="2">
    <location>
        <begin position="1"/>
        <end position="29"/>
    </location>
</feature>
<feature type="compositionally biased region" description="Basic and acidic residues" evidence="1">
    <location>
        <begin position="83"/>
        <end position="93"/>
    </location>
</feature>
<keyword evidence="4" id="KW-1185">Reference proteome</keyword>